<evidence type="ECO:0000256" key="4">
    <source>
        <dbReference type="ARBA" id="ARBA00022741"/>
    </source>
</evidence>
<evidence type="ECO:0000256" key="5">
    <source>
        <dbReference type="ARBA" id="ARBA00022777"/>
    </source>
</evidence>
<dbReference type="AlphaFoldDB" id="V4VQN9"/>
<dbReference type="InterPro" id="IPR051420">
    <property type="entry name" value="Ser_Thr_Kinases_DiverseReg"/>
</dbReference>
<dbReference type="EC" id="2.7.11.1" evidence="1"/>
<dbReference type="SUPFAM" id="SSF56112">
    <property type="entry name" value="Protein kinase-like (PK-like)"/>
    <property type="match status" value="1"/>
</dbReference>
<evidence type="ECO:0000256" key="3">
    <source>
        <dbReference type="ARBA" id="ARBA00022679"/>
    </source>
</evidence>
<sequence>MHLATYHLGDRSDWQISSPLPSEILVLQEFLNEIKAMPELWYQNIVKFYSFCNILGSLATIPSNDATIEEFMSWTLRIYMHHDCFPAIDNQDLSSKNVLLGLDYEAHVSDSGIAKFLKPDLSYWTDFAGAFGYLVYTMKIIKKCNGNYPRDFMSFHRGHIAE</sequence>
<dbReference type="GO" id="GO:0005524">
    <property type="term" value="F:ATP binding"/>
    <property type="evidence" value="ECO:0007669"/>
    <property type="project" value="UniProtKB-KW"/>
</dbReference>
<evidence type="ECO:0000256" key="8">
    <source>
        <dbReference type="ARBA" id="ARBA00048679"/>
    </source>
</evidence>
<comment type="catalytic activity">
    <reaction evidence="7">
        <text>L-threonyl-[protein] + ATP = O-phospho-L-threonyl-[protein] + ADP + H(+)</text>
        <dbReference type="Rhea" id="RHEA:46608"/>
        <dbReference type="Rhea" id="RHEA-COMP:11060"/>
        <dbReference type="Rhea" id="RHEA-COMP:11605"/>
        <dbReference type="ChEBI" id="CHEBI:15378"/>
        <dbReference type="ChEBI" id="CHEBI:30013"/>
        <dbReference type="ChEBI" id="CHEBI:30616"/>
        <dbReference type="ChEBI" id="CHEBI:61977"/>
        <dbReference type="ChEBI" id="CHEBI:456216"/>
        <dbReference type="EC" id="2.7.11.1"/>
    </reaction>
</comment>
<dbReference type="Gene3D" id="1.10.510.10">
    <property type="entry name" value="Transferase(Phosphotransferase) domain 1"/>
    <property type="match status" value="1"/>
</dbReference>
<evidence type="ECO:0000313" key="9">
    <source>
        <dbReference type="EMBL" id="ESR55294.1"/>
    </source>
</evidence>
<reference evidence="9 10" key="1">
    <citation type="submission" date="2013-10" db="EMBL/GenBank/DDBJ databases">
        <authorList>
            <consortium name="International Citrus Genome Consortium"/>
            <person name="Jenkins J."/>
            <person name="Schmutz J."/>
            <person name="Prochnik S."/>
            <person name="Rokhsar D."/>
            <person name="Gmitter F."/>
            <person name="Ollitrault P."/>
            <person name="Machado M."/>
            <person name="Talon M."/>
            <person name="Wincker P."/>
            <person name="Jaillon O."/>
            <person name="Morgante M."/>
        </authorList>
    </citation>
    <scope>NUCLEOTIDE SEQUENCE</scope>
    <source>
        <strain evidence="10">cv. Clemenules</strain>
    </source>
</reference>
<dbReference type="KEGG" id="cic:CICLE_v10023832mg"/>
<name>V4VQN9_CITCL</name>
<dbReference type="InParanoid" id="V4VQN9"/>
<protein>
    <recommendedName>
        <fullName evidence="1">non-specific serine/threonine protein kinase</fullName>
        <ecNumber evidence="1">2.7.11.1</ecNumber>
    </recommendedName>
</protein>
<dbReference type="Proteomes" id="UP000030687">
    <property type="component" value="Unassembled WGS sequence"/>
</dbReference>
<dbReference type="InterPro" id="IPR011009">
    <property type="entry name" value="Kinase-like_dom_sf"/>
</dbReference>
<dbReference type="Gramene" id="ESR55294">
    <property type="protein sequence ID" value="ESR55294"/>
    <property type="gene ID" value="CICLE_v10023832mg"/>
</dbReference>
<dbReference type="PANTHER" id="PTHR48005">
    <property type="entry name" value="LEUCINE RICH REPEAT KINASE 2"/>
    <property type="match status" value="1"/>
</dbReference>
<proteinExistence type="predicted"/>
<keyword evidence="3" id="KW-0808">Transferase</keyword>
<keyword evidence="5" id="KW-0418">Kinase</keyword>
<evidence type="ECO:0000256" key="2">
    <source>
        <dbReference type="ARBA" id="ARBA00022527"/>
    </source>
</evidence>
<organism evidence="9 10">
    <name type="scientific">Citrus clementina</name>
    <name type="common">Clementine</name>
    <name type="synonym">Citrus deliciosa x Citrus sinensis</name>
    <dbReference type="NCBI Taxonomy" id="85681"/>
    <lineage>
        <taxon>Eukaryota</taxon>
        <taxon>Viridiplantae</taxon>
        <taxon>Streptophyta</taxon>
        <taxon>Embryophyta</taxon>
        <taxon>Tracheophyta</taxon>
        <taxon>Spermatophyta</taxon>
        <taxon>Magnoliopsida</taxon>
        <taxon>eudicotyledons</taxon>
        <taxon>Gunneridae</taxon>
        <taxon>Pentapetalae</taxon>
        <taxon>rosids</taxon>
        <taxon>malvids</taxon>
        <taxon>Sapindales</taxon>
        <taxon>Rutaceae</taxon>
        <taxon>Aurantioideae</taxon>
        <taxon>Citrus</taxon>
    </lineage>
</organism>
<dbReference type="GO" id="GO:0004674">
    <property type="term" value="F:protein serine/threonine kinase activity"/>
    <property type="evidence" value="ECO:0007669"/>
    <property type="project" value="UniProtKB-KW"/>
</dbReference>
<dbReference type="EMBL" id="KI536661">
    <property type="protein sequence ID" value="ESR55294.1"/>
    <property type="molecule type" value="Genomic_DNA"/>
</dbReference>
<keyword evidence="6" id="KW-0067">ATP-binding</keyword>
<dbReference type="PANTHER" id="PTHR48005:SF95">
    <property type="entry name" value="PROTEIN KINASE DOMAIN-CONTAINING PROTEIN"/>
    <property type="match status" value="1"/>
</dbReference>
<keyword evidence="10" id="KW-1185">Reference proteome</keyword>
<gene>
    <name evidence="9" type="ORF">CICLE_v10023832mg</name>
</gene>
<evidence type="ECO:0000256" key="1">
    <source>
        <dbReference type="ARBA" id="ARBA00012513"/>
    </source>
</evidence>
<dbReference type="STRING" id="85681.V4VQN9"/>
<evidence type="ECO:0000256" key="6">
    <source>
        <dbReference type="ARBA" id="ARBA00022840"/>
    </source>
</evidence>
<comment type="catalytic activity">
    <reaction evidence="8">
        <text>L-seryl-[protein] + ATP = O-phospho-L-seryl-[protein] + ADP + H(+)</text>
        <dbReference type="Rhea" id="RHEA:17989"/>
        <dbReference type="Rhea" id="RHEA-COMP:9863"/>
        <dbReference type="Rhea" id="RHEA-COMP:11604"/>
        <dbReference type="ChEBI" id="CHEBI:15378"/>
        <dbReference type="ChEBI" id="CHEBI:29999"/>
        <dbReference type="ChEBI" id="CHEBI:30616"/>
        <dbReference type="ChEBI" id="CHEBI:83421"/>
        <dbReference type="ChEBI" id="CHEBI:456216"/>
        <dbReference type="EC" id="2.7.11.1"/>
    </reaction>
</comment>
<evidence type="ECO:0000256" key="7">
    <source>
        <dbReference type="ARBA" id="ARBA00047899"/>
    </source>
</evidence>
<evidence type="ECO:0000313" key="10">
    <source>
        <dbReference type="Proteomes" id="UP000030687"/>
    </source>
</evidence>
<accession>V4VQN9</accession>
<keyword evidence="4" id="KW-0547">Nucleotide-binding</keyword>
<keyword evidence="2" id="KW-0723">Serine/threonine-protein kinase</keyword>